<dbReference type="Proteomes" id="UP000092993">
    <property type="component" value="Unassembled WGS sequence"/>
</dbReference>
<dbReference type="Pfam" id="PF07690">
    <property type="entry name" value="MFS_1"/>
    <property type="match status" value="2"/>
</dbReference>
<dbReference type="SUPFAM" id="SSF103473">
    <property type="entry name" value="MFS general substrate transporter"/>
    <property type="match status" value="2"/>
</dbReference>
<gene>
    <name evidence="7" type="ORF">A0H81_10786</name>
</gene>
<feature type="transmembrane region" description="Helical" evidence="6">
    <location>
        <begin position="59"/>
        <end position="79"/>
    </location>
</feature>
<feature type="transmembrane region" description="Helical" evidence="6">
    <location>
        <begin position="818"/>
        <end position="841"/>
    </location>
</feature>
<comment type="subcellular location">
    <subcellularLocation>
        <location evidence="1">Membrane</location>
        <topology evidence="1">Multi-pass membrane protein</topology>
    </subcellularLocation>
</comment>
<sequence>MEETFRGLDASLNIGCCDLHIRSRGPRIEIYTRTLCKAYGVGPDTCLSDPSVQASVARLITVLATSSGLLATLTTAWWGALSDLHGRTRVLGFNVAGLLVSDVSFLLVAQFWERLPGGYWLFVVGPIAEGLVGGISVASVVMHAYISDCSPSGSRSCAFSLLMGLLFCGMSIGPLLSGLIMKTSHRLLPVFYMTTALDAAVSLMVWFILPESLSSTRMHESRRKHAEEQEPTSSTVFGVLKKLQRTFSFFTPLLVLLPQKVGELAASVYQQLQYAAMTYSWTSENISYWMGGVGVAKAFYLTLVFPAILKVLSKLRAAPVPLPATESEPVQLPDPSNELELPASAPSFEKAPHPASLDLILARVAIINDIICYALMPVAATGTLFAAISVCSSMGTSFGPVMNSLALELYSRRGGTDSGRLLGALTVVSALSSHIIGPALFGLTYMKTVATLPGAIYILCCAALVTSLLLLLLIRLHREKYEHENEVDEHADAYESDTTSMTGSNYAAVSCTYILEPSEPSTFCHVVRVKSKVITGSVQFDEAVMSKSGDQLTLPGGRRGATSRSRPGSRPRASRNHSTSSVPYLPQGPEDLIIPDAPIGEGAAELLQEFVHPHHHESEDTLIVDHGDDGPGDEEEGQTSDAEWRQSLPWWKRPAPWWFLAFVPFATIAMSATVAPKIEIYTKLACEVHKPEYTIGRDAIEIGFSTLMSYATNSSTVFPLDDQSQRLCVLGCVTTGWWGSLSDRYGRTTILGLSLIGTLVTDFNFIFVYKFSKMLPGGYWFLVCGPIIEGFLGGMSATSAAIHAYIADCTEPGSRSRVFSLFLGVVFTGMGLGPTLGGLLIRFSGNILSVFYGAAGIHVLYAILIWIFVPESLSPLSMTESRKRHVADIEAYRRANTNGGAVVLLKKVFGFLSPLNLFFPNVINDGRNPVKHAQRD</sequence>
<keyword evidence="3 6" id="KW-1133">Transmembrane helix</keyword>
<feature type="region of interest" description="Disordered" evidence="5">
    <location>
        <begin position="617"/>
        <end position="643"/>
    </location>
</feature>
<proteinExistence type="predicted"/>
<keyword evidence="4 6" id="KW-0472">Membrane</keyword>
<name>A0A1C7LYN5_GRIFR</name>
<dbReference type="PANTHER" id="PTHR23507:SF1">
    <property type="entry name" value="FI18259P1-RELATED"/>
    <property type="match status" value="1"/>
</dbReference>
<feature type="transmembrane region" description="Helical" evidence="6">
    <location>
        <begin position="360"/>
        <end position="379"/>
    </location>
</feature>
<feature type="transmembrane region" description="Helical" evidence="6">
    <location>
        <begin position="779"/>
        <end position="806"/>
    </location>
</feature>
<evidence type="ECO:0000256" key="4">
    <source>
        <dbReference type="ARBA" id="ARBA00023136"/>
    </source>
</evidence>
<feature type="transmembrane region" description="Helical" evidence="6">
    <location>
        <begin position="745"/>
        <end position="767"/>
    </location>
</feature>
<evidence type="ECO:0000256" key="3">
    <source>
        <dbReference type="ARBA" id="ARBA00022989"/>
    </source>
</evidence>
<evidence type="ECO:0000256" key="6">
    <source>
        <dbReference type="SAM" id="Phobius"/>
    </source>
</evidence>
<keyword evidence="2 6" id="KW-0812">Transmembrane</keyword>
<feature type="region of interest" description="Disordered" evidence="5">
    <location>
        <begin position="547"/>
        <end position="596"/>
    </location>
</feature>
<dbReference type="GO" id="GO:0016020">
    <property type="term" value="C:membrane"/>
    <property type="evidence" value="ECO:0007669"/>
    <property type="project" value="UniProtKB-SubCell"/>
</dbReference>
<dbReference type="OMA" id="ACEVHKP"/>
<reference evidence="7 8" key="1">
    <citation type="submission" date="2016-03" db="EMBL/GenBank/DDBJ databases">
        <title>Whole genome sequencing of Grifola frondosa 9006-11.</title>
        <authorList>
            <person name="Min B."/>
            <person name="Park H."/>
            <person name="Kim J.-G."/>
            <person name="Cho H."/>
            <person name="Oh Y.-L."/>
            <person name="Kong W.-S."/>
            <person name="Choi I.-G."/>
        </authorList>
    </citation>
    <scope>NUCLEOTIDE SEQUENCE [LARGE SCALE GENOMIC DNA]</scope>
    <source>
        <strain evidence="7 8">9006-11</strain>
    </source>
</reference>
<feature type="transmembrane region" description="Helical" evidence="6">
    <location>
        <begin position="187"/>
        <end position="209"/>
    </location>
</feature>
<dbReference type="InterPro" id="IPR011701">
    <property type="entry name" value="MFS"/>
</dbReference>
<feature type="transmembrane region" description="Helical" evidence="6">
    <location>
        <begin position="421"/>
        <end position="443"/>
    </location>
</feature>
<feature type="transmembrane region" description="Helical" evidence="6">
    <location>
        <begin position="385"/>
        <end position="409"/>
    </location>
</feature>
<feature type="transmembrane region" description="Helical" evidence="6">
    <location>
        <begin position="848"/>
        <end position="869"/>
    </location>
</feature>
<dbReference type="InterPro" id="IPR036259">
    <property type="entry name" value="MFS_trans_sf"/>
</dbReference>
<evidence type="ECO:0000313" key="7">
    <source>
        <dbReference type="EMBL" id="OBZ69346.1"/>
    </source>
</evidence>
<accession>A0A1C7LYN5</accession>
<feature type="transmembrane region" description="Helical" evidence="6">
    <location>
        <begin position="286"/>
        <end position="309"/>
    </location>
</feature>
<keyword evidence="8" id="KW-1185">Reference proteome</keyword>
<feature type="compositionally biased region" description="Basic and acidic residues" evidence="5">
    <location>
        <begin position="617"/>
        <end position="629"/>
    </location>
</feature>
<dbReference type="EMBL" id="LUGG01000018">
    <property type="protein sequence ID" value="OBZ69346.1"/>
    <property type="molecule type" value="Genomic_DNA"/>
</dbReference>
<feature type="transmembrane region" description="Helical" evidence="6">
    <location>
        <begin position="119"/>
        <end position="146"/>
    </location>
</feature>
<dbReference type="AlphaFoldDB" id="A0A1C7LYN5"/>
<organism evidence="7 8">
    <name type="scientific">Grifola frondosa</name>
    <name type="common">Maitake</name>
    <name type="synonym">Polyporus frondosus</name>
    <dbReference type="NCBI Taxonomy" id="5627"/>
    <lineage>
        <taxon>Eukaryota</taxon>
        <taxon>Fungi</taxon>
        <taxon>Dikarya</taxon>
        <taxon>Basidiomycota</taxon>
        <taxon>Agaricomycotina</taxon>
        <taxon>Agaricomycetes</taxon>
        <taxon>Polyporales</taxon>
        <taxon>Grifolaceae</taxon>
        <taxon>Grifola</taxon>
    </lineage>
</organism>
<feature type="transmembrane region" description="Helical" evidence="6">
    <location>
        <begin position="455"/>
        <end position="474"/>
    </location>
</feature>
<evidence type="ECO:0000256" key="1">
    <source>
        <dbReference type="ARBA" id="ARBA00004141"/>
    </source>
</evidence>
<feature type="transmembrane region" description="Helical" evidence="6">
    <location>
        <begin position="91"/>
        <end position="112"/>
    </location>
</feature>
<evidence type="ECO:0000256" key="5">
    <source>
        <dbReference type="SAM" id="MobiDB-lite"/>
    </source>
</evidence>
<protein>
    <submittedName>
        <fullName evidence="7">Putative membrane protein C14C4.07</fullName>
    </submittedName>
</protein>
<feature type="transmembrane region" description="Helical" evidence="6">
    <location>
        <begin position="158"/>
        <end position="180"/>
    </location>
</feature>
<dbReference type="Gene3D" id="1.20.1250.20">
    <property type="entry name" value="MFS general substrate transporter like domains"/>
    <property type="match status" value="2"/>
</dbReference>
<feature type="transmembrane region" description="Helical" evidence="6">
    <location>
        <begin position="655"/>
        <end position="675"/>
    </location>
</feature>
<evidence type="ECO:0000313" key="8">
    <source>
        <dbReference type="Proteomes" id="UP000092993"/>
    </source>
</evidence>
<dbReference type="OrthoDB" id="3026777at2759"/>
<dbReference type="GO" id="GO:0022857">
    <property type="term" value="F:transmembrane transporter activity"/>
    <property type="evidence" value="ECO:0007669"/>
    <property type="project" value="InterPro"/>
</dbReference>
<dbReference type="PANTHER" id="PTHR23507">
    <property type="entry name" value="ZGC:174356"/>
    <property type="match status" value="1"/>
</dbReference>
<evidence type="ECO:0000256" key="2">
    <source>
        <dbReference type="ARBA" id="ARBA00022692"/>
    </source>
</evidence>
<comment type="caution">
    <text evidence="7">The sequence shown here is derived from an EMBL/GenBank/DDBJ whole genome shotgun (WGS) entry which is preliminary data.</text>
</comment>